<dbReference type="AlphaFoldDB" id="A0AAV8T8H6"/>
<dbReference type="EMBL" id="JAIWQS010000006">
    <property type="protein sequence ID" value="KAJ8763060.1"/>
    <property type="molecule type" value="Genomic_DNA"/>
</dbReference>
<name>A0AAV8T8H6_9ROSI</name>
<sequence length="384" mass="43460">MIRADVEEEREATMARFLAGLNKDIAIEYADLFPEEMPDGLPPIRGIEHQIDFIPGAAIPNRPAYRANPFETKEIQRQVEELLAKGYVRESLSPCSVPVILVPKKDGTYRMCCSFCMDKVHFLGFVVTSDGIEVDEDKVKAIRDWPSPTSASEVHFLGFVVTSDGIEVDEDKVKAIRDWPSPTSDQRPLMFFSEKLSGAALKYPTMTKSYMHCIELCIHGSTICETFPYVINYKRGKENVVADALSRRYVLLNSLSARLLGFEHIKELYMMMRILVTYIIHVVIPFDVGDAYDSRTNPFEERGNDANQLGQEQGREEHEEMISNPIVLPRGPITRSRAKKIQQALNCHLQGLVTLASNGLHGMPRLETRAEDVNFNLLQVDIHE</sequence>
<gene>
    <name evidence="1" type="ORF">K2173_023265</name>
</gene>
<dbReference type="SUPFAM" id="SSF56672">
    <property type="entry name" value="DNA/RNA polymerases"/>
    <property type="match status" value="2"/>
</dbReference>
<comment type="caution">
    <text evidence="1">The sequence shown here is derived from an EMBL/GenBank/DDBJ whole genome shotgun (WGS) entry which is preliminary data.</text>
</comment>
<protein>
    <submittedName>
        <fullName evidence="1">Uncharacterized protein</fullName>
    </submittedName>
</protein>
<reference evidence="1 2" key="1">
    <citation type="submission" date="2021-09" db="EMBL/GenBank/DDBJ databases">
        <title>Genomic insights and catalytic innovation underlie evolution of tropane alkaloids biosynthesis.</title>
        <authorList>
            <person name="Wang Y.-J."/>
            <person name="Tian T."/>
            <person name="Huang J.-P."/>
            <person name="Huang S.-X."/>
        </authorList>
    </citation>
    <scope>NUCLEOTIDE SEQUENCE [LARGE SCALE GENOMIC DNA]</scope>
    <source>
        <strain evidence="1">KIB-2018</strain>
        <tissue evidence="1">Leaf</tissue>
    </source>
</reference>
<accession>A0AAV8T8H6</accession>
<dbReference type="Proteomes" id="UP001159364">
    <property type="component" value="Linkage Group LG06"/>
</dbReference>
<proteinExistence type="predicted"/>
<dbReference type="Gene3D" id="3.10.10.10">
    <property type="entry name" value="HIV Type 1 Reverse Transcriptase, subunit A, domain 1"/>
    <property type="match status" value="1"/>
</dbReference>
<dbReference type="InterPro" id="IPR043502">
    <property type="entry name" value="DNA/RNA_pol_sf"/>
</dbReference>
<evidence type="ECO:0000313" key="1">
    <source>
        <dbReference type="EMBL" id="KAJ8763060.1"/>
    </source>
</evidence>
<dbReference type="PANTHER" id="PTHR35046:SF9">
    <property type="entry name" value="RNA-DIRECTED DNA POLYMERASE"/>
    <property type="match status" value="1"/>
</dbReference>
<dbReference type="PANTHER" id="PTHR35046">
    <property type="entry name" value="ZINC KNUCKLE (CCHC-TYPE) FAMILY PROTEIN"/>
    <property type="match status" value="1"/>
</dbReference>
<organism evidence="1 2">
    <name type="scientific">Erythroxylum novogranatense</name>
    <dbReference type="NCBI Taxonomy" id="1862640"/>
    <lineage>
        <taxon>Eukaryota</taxon>
        <taxon>Viridiplantae</taxon>
        <taxon>Streptophyta</taxon>
        <taxon>Embryophyta</taxon>
        <taxon>Tracheophyta</taxon>
        <taxon>Spermatophyta</taxon>
        <taxon>Magnoliopsida</taxon>
        <taxon>eudicotyledons</taxon>
        <taxon>Gunneridae</taxon>
        <taxon>Pentapetalae</taxon>
        <taxon>rosids</taxon>
        <taxon>fabids</taxon>
        <taxon>Malpighiales</taxon>
        <taxon>Erythroxylaceae</taxon>
        <taxon>Erythroxylum</taxon>
    </lineage>
</organism>
<keyword evidence="2" id="KW-1185">Reference proteome</keyword>
<evidence type="ECO:0000313" key="2">
    <source>
        <dbReference type="Proteomes" id="UP001159364"/>
    </source>
</evidence>